<proteinExistence type="predicted"/>
<name>A0A1E5UIH8_9POAL</name>
<accession>A0A1E5UIH8</accession>
<comment type="caution">
    <text evidence="1">The sequence shown here is derived from an EMBL/GenBank/DDBJ whole genome shotgun (WGS) entry which is preliminary data.</text>
</comment>
<dbReference type="Proteomes" id="UP000095767">
    <property type="component" value="Unassembled WGS sequence"/>
</dbReference>
<keyword evidence="2" id="KW-1185">Reference proteome</keyword>
<dbReference type="EMBL" id="LWDX02076450">
    <property type="protein sequence ID" value="OEL12628.1"/>
    <property type="molecule type" value="Genomic_DNA"/>
</dbReference>
<evidence type="ECO:0000313" key="2">
    <source>
        <dbReference type="Proteomes" id="UP000095767"/>
    </source>
</evidence>
<sequence>MATATTTTTILPATEGNLAAIASGRLSSTWICKTTQGMLADAGRPGSIDRILFDLDLGWLLVSVVQPCQRLVYEEKGAVY</sequence>
<protein>
    <submittedName>
        <fullName evidence="1">Uncharacterized protein</fullName>
    </submittedName>
</protein>
<dbReference type="AlphaFoldDB" id="A0A1E5UIH8"/>
<organism evidence="1 2">
    <name type="scientific">Dichanthelium oligosanthes</name>
    <dbReference type="NCBI Taxonomy" id="888268"/>
    <lineage>
        <taxon>Eukaryota</taxon>
        <taxon>Viridiplantae</taxon>
        <taxon>Streptophyta</taxon>
        <taxon>Embryophyta</taxon>
        <taxon>Tracheophyta</taxon>
        <taxon>Spermatophyta</taxon>
        <taxon>Magnoliopsida</taxon>
        <taxon>Liliopsida</taxon>
        <taxon>Poales</taxon>
        <taxon>Poaceae</taxon>
        <taxon>PACMAD clade</taxon>
        <taxon>Panicoideae</taxon>
        <taxon>Panicodae</taxon>
        <taxon>Paniceae</taxon>
        <taxon>Dichantheliinae</taxon>
        <taxon>Dichanthelium</taxon>
    </lineage>
</organism>
<gene>
    <name evidence="1" type="ORF">BAE44_0026354</name>
</gene>
<evidence type="ECO:0000313" key="1">
    <source>
        <dbReference type="EMBL" id="OEL12628.1"/>
    </source>
</evidence>
<reference evidence="1 2" key="1">
    <citation type="submission" date="2016-09" db="EMBL/GenBank/DDBJ databases">
        <title>The draft genome of Dichanthelium oligosanthes: A C3 panicoid grass species.</title>
        <authorList>
            <person name="Studer A.J."/>
            <person name="Schnable J.C."/>
            <person name="Brutnell T.P."/>
        </authorList>
    </citation>
    <scope>NUCLEOTIDE SEQUENCE [LARGE SCALE GENOMIC DNA]</scope>
    <source>
        <strain evidence="2">cv. Kellogg 1175</strain>
        <tissue evidence="1">Leaf</tissue>
    </source>
</reference>